<dbReference type="GO" id="GO:0047238">
    <property type="term" value="F:glucuronosyl-N-acetylgalactosaminyl-proteoglycan 4-beta-N-acetylgalactosaminyltransferase activity"/>
    <property type="evidence" value="ECO:0007669"/>
    <property type="project" value="TreeGrafter"/>
</dbReference>
<comment type="caution">
    <text evidence="12">The sequence shown here is derived from an EMBL/GenBank/DDBJ whole genome shotgun (WGS) entry which is preliminary data.</text>
</comment>
<evidence type="ECO:0000313" key="12">
    <source>
        <dbReference type="EMBL" id="KAK3090177.1"/>
    </source>
</evidence>
<comment type="subcellular location">
    <subcellularLocation>
        <location evidence="1 9">Golgi apparatus</location>
        <location evidence="1 9">Golgi stack membrane</location>
        <topology evidence="1 9">Single-pass type II membrane protein</topology>
    </subcellularLocation>
</comment>
<keyword evidence="11" id="KW-0732">Signal</keyword>
<feature type="signal peptide" evidence="11">
    <location>
        <begin position="1"/>
        <end position="28"/>
    </location>
</feature>
<evidence type="ECO:0000256" key="3">
    <source>
        <dbReference type="ARBA" id="ARBA00022679"/>
    </source>
</evidence>
<dbReference type="PANTHER" id="PTHR12369:SF45">
    <property type="entry name" value="HEXOSYLTRANSFERASE"/>
    <property type="match status" value="1"/>
</dbReference>
<evidence type="ECO:0000313" key="13">
    <source>
        <dbReference type="Proteomes" id="UP001186944"/>
    </source>
</evidence>
<proteinExistence type="inferred from homology"/>
<keyword evidence="7 9" id="KW-0333">Golgi apparatus</keyword>
<comment type="similarity">
    <text evidence="2 9">Belongs to the chondroitin N-acetylgalactosaminyltransferase family.</text>
</comment>
<dbReference type="SUPFAM" id="SSF53448">
    <property type="entry name" value="Nucleotide-diphospho-sugar transferases"/>
    <property type="match status" value="1"/>
</dbReference>
<dbReference type="EC" id="2.4.1.-" evidence="9"/>
<dbReference type="InterPro" id="IPR029044">
    <property type="entry name" value="Nucleotide-diphossugar_trans"/>
</dbReference>
<feature type="coiled-coil region" evidence="10">
    <location>
        <begin position="60"/>
        <end position="87"/>
    </location>
</feature>
<evidence type="ECO:0000256" key="8">
    <source>
        <dbReference type="ARBA" id="ARBA00023136"/>
    </source>
</evidence>
<dbReference type="EMBL" id="VSWD01000010">
    <property type="protein sequence ID" value="KAK3090177.1"/>
    <property type="molecule type" value="Genomic_DNA"/>
</dbReference>
<feature type="chain" id="PRO_5041737506" description="Hexosyltransferase" evidence="11">
    <location>
        <begin position="29"/>
        <end position="531"/>
    </location>
</feature>
<protein>
    <recommendedName>
        <fullName evidence="9">Hexosyltransferase</fullName>
        <ecNumber evidence="9">2.4.1.-</ecNumber>
    </recommendedName>
</protein>
<gene>
    <name evidence="12" type="ORF">FSP39_009750</name>
</gene>
<evidence type="ECO:0000256" key="2">
    <source>
        <dbReference type="ARBA" id="ARBA00009239"/>
    </source>
</evidence>
<dbReference type="GO" id="GO:0032580">
    <property type="term" value="C:Golgi cisterna membrane"/>
    <property type="evidence" value="ECO:0007669"/>
    <property type="project" value="UniProtKB-SubCell"/>
</dbReference>
<dbReference type="InterPro" id="IPR051227">
    <property type="entry name" value="CS_glycosyltransferase"/>
</dbReference>
<keyword evidence="10" id="KW-0175">Coiled coil</keyword>
<evidence type="ECO:0000256" key="4">
    <source>
        <dbReference type="ARBA" id="ARBA00022692"/>
    </source>
</evidence>
<reference evidence="12" key="1">
    <citation type="submission" date="2019-08" db="EMBL/GenBank/DDBJ databases">
        <title>The improved chromosome-level genome for the pearl oyster Pinctada fucata martensii using PacBio sequencing and Hi-C.</title>
        <authorList>
            <person name="Zheng Z."/>
        </authorList>
    </citation>
    <scope>NUCLEOTIDE SEQUENCE</scope>
    <source>
        <strain evidence="12">ZZ-2019</strain>
        <tissue evidence="12">Adductor muscle</tissue>
    </source>
</reference>
<dbReference type="AlphaFoldDB" id="A0AA89C108"/>
<dbReference type="PANTHER" id="PTHR12369">
    <property type="entry name" value="CHONDROITIN SYNTHASE"/>
    <property type="match status" value="1"/>
</dbReference>
<evidence type="ECO:0000256" key="5">
    <source>
        <dbReference type="ARBA" id="ARBA00022968"/>
    </source>
</evidence>
<dbReference type="Gene3D" id="3.90.550.10">
    <property type="entry name" value="Spore Coat Polysaccharide Biosynthesis Protein SpsA, Chain A"/>
    <property type="match status" value="1"/>
</dbReference>
<evidence type="ECO:0000256" key="9">
    <source>
        <dbReference type="RuleBase" id="RU364016"/>
    </source>
</evidence>
<dbReference type="InterPro" id="IPR008428">
    <property type="entry name" value="Chond_GalNAc"/>
</dbReference>
<dbReference type="Proteomes" id="UP001186944">
    <property type="component" value="Unassembled WGS sequence"/>
</dbReference>
<evidence type="ECO:0000256" key="1">
    <source>
        <dbReference type="ARBA" id="ARBA00004447"/>
    </source>
</evidence>
<accession>A0AA89C108</accession>
<keyword evidence="5 9" id="KW-0735">Signal-anchor</keyword>
<name>A0AA89C108_PINIB</name>
<sequence>MKLVPRTIFSILLSLSVITFLWIAKCGTEIDNLRAESESKYGPDTLKTRELFSSQRDEAGRRYQLQMQELKEKIKSLEAALEKEKQSRGNMTIKSEDKSYIPPSISKNNDSLKQYLREKLQAAEISHGVEMKSEYELTAFNRFTLNRIYLVEPGLGKRVVEKPIGQKKKDLGEVITYGVELLNKGRKNSSRLYTVSDFIEGIYRTEPVSGTQYELYYRNLNNSGLGKYTRVIILRPFGPLIPALSSPIYTDTVWINLILPLKGRIDSFKLFMKNFVEVCILQDKKVFLTVVYFGSDNLATIKSIITNVSKTHNFKYLKLVNVNEDFSRGRALQIGIMNWKSGDVLLFMCDVDIIFNVDFLERCRLNTERTKRVYYPMVFSLYNPKVVYSLQGKTIPSEREQLIISKQTGFWRDFGYGMTCQYRSDFYSLGGFDEQITGWGGEDVALYKKYIKSNFIVVRATDPGIFHLWHDKFCDPTLSADQYQGCIRSKALNEASHAQLGLLAFKDEIDIHKGHKQRTGDKPSTFFSKQT</sequence>
<keyword evidence="6" id="KW-1133">Transmembrane helix</keyword>
<keyword evidence="4" id="KW-0812">Transmembrane</keyword>
<dbReference type="Pfam" id="PF05679">
    <property type="entry name" value="CHGN"/>
    <property type="match status" value="1"/>
</dbReference>
<evidence type="ECO:0000256" key="10">
    <source>
        <dbReference type="SAM" id="Coils"/>
    </source>
</evidence>
<keyword evidence="3 9" id="KW-0808">Transferase</keyword>
<keyword evidence="8" id="KW-0472">Membrane</keyword>
<evidence type="ECO:0000256" key="11">
    <source>
        <dbReference type="SAM" id="SignalP"/>
    </source>
</evidence>
<keyword evidence="13" id="KW-1185">Reference proteome</keyword>
<organism evidence="12 13">
    <name type="scientific">Pinctada imbricata</name>
    <name type="common">Atlantic pearl-oyster</name>
    <name type="synonym">Pinctada martensii</name>
    <dbReference type="NCBI Taxonomy" id="66713"/>
    <lineage>
        <taxon>Eukaryota</taxon>
        <taxon>Metazoa</taxon>
        <taxon>Spiralia</taxon>
        <taxon>Lophotrochozoa</taxon>
        <taxon>Mollusca</taxon>
        <taxon>Bivalvia</taxon>
        <taxon>Autobranchia</taxon>
        <taxon>Pteriomorphia</taxon>
        <taxon>Pterioida</taxon>
        <taxon>Pterioidea</taxon>
        <taxon>Pteriidae</taxon>
        <taxon>Pinctada</taxon>
    </lineage>
</organism>
<evidence type="ECO:0000256" key="6">
    <source>
        <dbReference type="ARBA" id="ARBA00022989"/>
    </source>
</evidence>
<evidence type="ECO:0000256" key="7">
    <source>
        <dbReference type="ARBA" id="ARBA00023034"/>
    </source>
</evidence>